<evidence type="ECO:0000256" key="1">
    <source>
        <dbReference type="SAM" id="MobiDB-lite"/>
    </source>
</evidence>
<dbReference type="EMBL" id="CAKKNE010000002">
    <property type="protein sequence ID" value="CAH0368092.1"/>
    <property type="molecule type" value="Genomic_DNA"/>
</dbReference>
<evidence type="ECO:0000313" key="3">
    <source>
        <dbReference type="EMBL" id="CAH0368092.1"/>
    </source>
</evidence>
<feature type="chain" id="PRO_5035243207" description="Hexosyltransferase" evidence="2">
    <location>
        <begin position="21"/>
        <end position="438"/>
    </location>
</feature>
<feature type="signal peptide" evidence="2">
    <location>
        <begin position="1"/>
        <end position="20"/>
    </location>
</feature>
<sequence>MGQPAYRKALLLCLAAATEATKVSERKWKAAADEALATFKPIRKSVNRKCFFSLMSSTPPRDGLAMASAAGRVAAFSHVPLRLCKVDHGAAVVSTKTALLVAVPSLSDLERSGTWQAFLNKAAYCRRTNRPLYVFVGVPQLLHSRLDAPWAKCRERGSSASLKAVALLSLYEDPNPPDRVLYMEGTAFLSDLAFGDDEDAPEAYFALAPAAELVMRRDLDPSIFLTKRSAWSSQVLALWWRGQCGADDALPLASTLYASWSAATDGKLEFEKPTFETRACLCGNQPVSGPGVEVDAAIQDERAVNLISTQERAPGRRRPRSSRRRRRSGTTRASRPNSTAATRRPWNFQRPCCCRRSPSANCRRSTPSSRKREAPAPAASASRSWRPPGRSRERSDGSSSLSSSARAPTRSPRGRTCCARSYARSSNWLRRARSISRN</sequence>
<comment type="caution">
    <text evidence="3">The sequence shown here is derived from an EMBL/GenBank/DDBJ whole genome shotgun (WGS) entry which is preliminary data.</text>
</comment>
<feature type="region of interest" description="Disordered" evidence="1">
    <location>
        <begin position="357"/>
        <end position="418"/>
    </location>
</feature>
<protein>
    <recommendedName>
        <fullName evidence="5">Hexosyltransferase</fullName>
    </recommendedName>
</protein>
<name>A0A8J2WTW1_9STRA</name>
<evidence type="ECO:0000256" key="2">
    <source>
        <dbReference type="SAM" id="SignalP"/>
    </source>
</evidence>
<accession>A0A8J2WTW1</accession>
<reference evidence="3" key="1">
    <citation type="submission" date="2021-11" db="EMBL/GenBank/DDBJ databases">
        <authorList>
            <consortium name="Genoscope - CEA"/>
            <person name="William W."/>
        </authorList>
    </citation>
    <scope>NUCLEOTIDE SEQUENCE</scope>
</reference>
<keyword evidence="4" id="KW-1185">Reference proteome</keyword>
<feature type="compositionally biased region" description="Low complexity" evidence="1">
    <location>
        <begin position="375"/>
        <end position="388"/>
    </location>
</feature>
<evidence type="ECO:0008006" key="5">
    <source>
        <dbReference type="Google" id="ProtNLM"/>
    </source>
</evidence>
<dbReference type="Proteomes" id="UP000789595">
    <property type="component" value="Unassembled WGS sequence"/>
</dbReference>
<feature type="region of interest" description="Disordered" evidence="1">
    <location>
        <begin position="303"/>
        <end position="343"/>
    </location>
</feature>
<evidence type="ECO:0000313" key="4">
    <source>
        <dbReference type="Proteomes" id="UP000789595"/>
    </source>
</evidence>
<organism evidence="3 4">
    <name type="scientific">Pelagomonas calceolata</name>
    <dbReference type="NCBI Taxonomy" id="35677"/>
    <lineage>
        <taxon>Eukaryota</taxon>
        <taxon>Sar</taxon>
        <taxon>Stramenopiles</taxon>
        <taxon>Ochrophyta</taxon>
        <taxon>Pelagophyceae</taxon>
        <taxon>Pelagomonadales</taxon>
        <taxon>Pelagomonadaceae</taxon>
        <taxon>Pelagomonas</taxon>
    </lineage>
</organism>
<feature type="compositionally biased region" description="Basic residues" evidence="1">
    <location>
        <begin position="315"/>
        <end position="329"/>
    </location>
</feature>
<dbReference type="AlphaFoldDB" id="A0A8J2WTW1"/>
<gene>
    <name evidence="3" type="ORF">PECAL_2P11410</name>
</gene>
<feature type="compositionally biased region" description="Low complexity" evidence="1">
    <location>
        <begin position="397"/>
        <end position="415"/>
    </location>
</feature>
<keyword evidence="2" id="KW-0732">Signal</keyword>
<proteinExistence type="predicted"/>